<dbReference type="AlphaFoldDB" id="A0A1I7GRG1"/>
<protein>
    <submittedName>
        <fullName evidence="1">Uncharacterized protein</fullName>
    </submittedName>
</protein>
<accession>A0A1I7GRG1</accession>
<evidence type="ECO:0000313" key="2">
    <source>
        <dbReference type="Proteomes" id="UP000199138"/>
    </source>
</evidence>
<evidence type="ECO:0000313" key="1">
    <source>
        <dbReference type="EMBL" id="SFU51062.1"/>
    </source>
</evidence>
<organism evidence="1 2">
    <name type="scientific">Pustulibacterium marinum</name>
    <dbReference type="NCBI Taxonomy" id="1224947"/>
    <lineage>
        <taxon>Bacteria</taxon>
        <taxon>Pseudomonadati</taxon>
        <taxon>Bacteroidota</taxon>
        <taxon>Flavobacteriia</taxon>
        <taxon>Flavobacteriales</taxon>
        <taxon>Flavobacteriaceae</taxon>
        <taxon>Pustulibacterium</taxon>
    </lineage>
</organism>
<keyword evidence="2" id="KW-1185">Reference proteome</keyword>
<reference evidence="1 2" key="1">
    <citation type="submission" date="2016-10" db="EMBL/GenBank/DDBJ databases">
        <authorList>
            <person name="de Groot N.N."/>
        </authorList>
    </citation>
    <scope>NUCLEOTIDE SEQUENCE [LARGE SCALE GENOMIC DNA]</scope>
    <source>
        <strain evidence="1 2">CGMCC 1.12333</strain>
    </source>
</reference>
<dbReference type="Proteomes" id="UP000199138">
    <property type="component" value="Unassembled WGS sequence"/>
</dbReference>
<dbReference type="STRING" id="1224947.SAMN05216480_105208"/>
<sequence length="202" mass="23645">MKFSCIHNFIIMVNSTINTGNKIIPAIIYKEAKIALAHYPELEDISVEFRFKDNIKKSFMQAQPRFSTVFKSRKKREYIIFMNRKLHIENEEITVTDVPQEVLIGWLGHELGHVMDYLNRNTWNLIWFGLKYITLGSHIKKAEKAADTFALQHGMVDYILATKNFILNHATLSEKYKARIKRLYLSPEEIMVIVNEHKKTAT</sequence>
<gene>
    <name evidence="1" type="ORF">SAMN05216480_105208</name>
</gene>
<proteinExistence type="predicted"/>
<dbReference type="EMBL" id="FPBK01000005">
    <property type="protein sequence ID" value="SFU51062.1"/>
    <property type="molecule type" value="Genomic_DNA"/>
</dbReference>
<name>A0A1I7GRG1_9FLAO</name>